<dbReference type="Proteomes" id="UP000198982">
    <property type="component" value="Unassembled WGS sequence"/>
</dbReference>
<keyword evidence="2" id="KW-1185">Reference proteome</keyword>
<evidence type="ECO:0000313" key="2">
    <source>
        <dbReference type="Proteomes" id="UP000198982"/>
    </source>
</evidence>
<dbReference type="AlphaFoldDB" id="A0A1H4LNZ9"/>
<evidence type="ECO:0000313" key="1">
    <source>
        <dbReference type="EMBL" id="SEB72509.1"/>
    </source>
</evidence>
<dbReference type="EMBL" id="FNTJ01000001">
    <property type="protein sequence ID" value="SEB72509.1"/>
    <property type="molecule type" value="Genomic_DNA"/>
</dbReference>
<reference evidence="2" key="1">
    <citation type="submission" date="2016-10" db="EMBL/GenBank/DDBJ databases">
        <authorList>
            <person name="Varghese N."/>
            <person name="Submissions S."/>
        </authorList>
    </citation>
    <scope>NUCLEOTIDE SEQUENCE [LARGE SCALE GENOMIC DNA]</scope>
    <source>
        <strain evidence="2">DSM 9751</strain>
    </source>
</reference>
<sequence>MSNDMISFPRELSDDLAEFIAEKARVCGGGAYDIWEALCERFGQPAEQWQPIETAPKDGTEIILRKGDRITAGAWIEWSNSAAEFHATTGVYLGDVEYESGADWSSWDGGFRRDDWPTHWQPLPIPPQQ</sequence>
<organism evidence="1 2">
    <name type="scientific">Pseudomonas saponiphila</name>
    <dbReference type="NCBI Taxonomy" id="556534"/>
    <lineage>
        <taxon>Bacteria</taxon>
        <taxon>Pseudomonadati</taxon>
        <taxon>Pseudomonadota</taxon>
        <taxon>Gammaproteobacteria</taxon>
        <taxon>Pseudomonadales</taxon>
        <taxon>Pseudomonadaceae</taxon>
        <taxon>Pseudomonas</taxon>
    </lineage>
</organism>
<accession>A0A1H4LNZ9</accession>
<evidence type="ECO:0008006" key="3">
    <source>
        <dbReference type="Google" id="ProtNLM"/>
    </source>
</evidence>
<name>A0A1H4LNZ9_9PSED</name>
<dbReference type="RefSeq" id="WP_092312786.1">
    <property type="nucleotide sequence ID" value="NZ_FNTJ01000001.1"/>
</dbReference>
<gene>
    <name evidence="1" type="ORF">SAMN05216178_2015</name>
</gene>
<protein>
    <recommendedName>
        <fullName evidence="3">DUF551 domain-containing protein</fullName>
    </recommendedName>
</protein>
<proteinExistence type="predicted"/>